<protein>
    <submittedName>
        <fullName evidence="1">Uncharacterized protein</fullName>
    </submittedName>
</protein>
<reference evidence="1 2" key="1">
    <citation type="submission" date="2020-02" db="EMBL/GenBank/DDBJ databases">
        <authorList>
            <person name="Sun Q."/>
        </authorList>
    </citation>
    <scope>NUCLEOTIDE SEQUENCE [LARGE SCALE GENOMIC DNA]</scope>
    <source>
        <strain evidence="1 2">CCBAU 03386</strain>
    </source>
</reference>
<gene>
    <name evidence="1" type="ORF">G9X64_24735</name>
</gene>
<dbReference type="RefSeq" id="WP_168310689.1">
    <property type="nucleotide sequence ID" value="NZ_JABFCN010000046.1"/>
</dbReference>
<dbReference type="AlphaFoldDB" id="A0A7Y3S9W6"/>
<dbReference type="Proteomes" id="UP000519972">
    <property type="component" value="Unassembled WGS sequence"/>
</dbReference>
<evidence type="ECO:0000313" key="1">
    <source>
        <dbReference type="EMBL" id="NNU39622.1"/>
    </source>
</evidence>
<dbReference type="EMBL" id="JABFCN010000046">
    <property type="protein sequence ID" value="NNU39622.1"/>
    <property type="molecule type" value="Genomic_DNA"/>
</dbReference>
<accession>A0A7Y3S9W6</accession>
<organism evidence="1 2">
    <name type="scientific">Rhizobium sophorae</name>
    <dbReference type="NCBI Taxonomy" id="1535242"/>
    <lineage>
        <taxon>Bacteria</taxon>
        <taxon>Pseudomonadati</taxon>
        <taxon>Pseudomonadota</taxon>
        <taxon>Alphaproteobacteria</taxon>
        <taxon>Hyphomicrobiales</taxon>
        <taxon>Rhizobiaceae</taxon>
        <taxon>Rhizobium/Agrobacterium group</taxon>
        <taxon>Rhizobium</taxon>
    </lineage>
</organism>
<name>A0A7Y3S9W6_9HYPH</name>
<evidence type="ECO:0000313" key="2">
    <source>
        <dbReference type="Proteomes" id="UP000519972"/>
    </source>
</evidence>
<comment type="caution">
    <text evidence="1">The sequence shown here is derived from an EMBL/GenBank/DDBJ whole genome shotgun (WGS) entry which is preliminary data.</text>
</comment>
<proteinExistence type="predicted"/>
<keyword evidence="2" id="KW-1185">Reference proteome</keyword>
<sequence length="99" mass="11106">MKTRYSQASASVACDVGFPINNTLSPLRQGCDIIVPADRRLHRRECSTKSRSFSKNLSKSFKNSKLFIPIFEHPRLQANNSASALMPIKPPFSPIIIFL</sequence>